<evidence type="ECO:0000313" key="1">
    <source>
        <dbReference type="EMBL" id="KKK84153.1"/>
    </source>
</evidence>
<organism evidence="1">
    <name type="scientific">marine sediment metagenome</name>
    <dbReference type="NCBI Taxonomy" id="412755"/>
    <lineage>
        <taxon>unclassified sequences</taxon>
        <taxon>metagenomes</taxon>
        <taxon>ecological metagenomes</taxon>
    </lineage>
</organism>
<reference evidence="1" key="1">
    <citation type="journal article" date="2015" name="Nature">
        <title>Complex archaea that bridge the gap between prokaryotes and eukaryotes.</title>
        <authorList>
            <person name="Spang A."/>
            <person name="Saw J.H."/>
            <person name="Jorgensen S.L."/>
            <person name="Zaremba-Niedzwiedzka K."/>
            <person name="Martijn J."/>
            <person name="Lind A.E."/>
            <person name="van Eijk R."/>
            <person name="Schleper C."/>
            <person name="Guy L."/>
            <person name="Ettema T.J."/>
        </authorList>
    </citation>
    <scope>NUCLEOTIDE SEQUENCE</scope>
</reference>
<dbReference type="EMBL" id="LAZR01051901">
    <property type="protein sequence ID" value="KKK84153.1"/>
    <property type="molecule type" value="Genomic_DNA"/>
</dbReference>
<proteinExistence type="predicted"/>
<sequence>SKGQGEQTMINKLNATKGTIAVIDNLDLTSWVLAGWALIESVSIGQVKVIRL</sequence>
<name>A0A0F8YRV2_9ZZZZ</name>
<accession>A0A0F8YRV2</accession>
<feature type="non-terminal residue" evidence="1">
    <location>
        <position position="1"/>
    </location>
</feature>
<protein>
    <submittedName>
        <fullName evidence="1">Uncharacterized protein</fullName>
    </submittedName>
</protein>
<comment type="caution">
    <text evidence="1">The sequence shown here is derived from an EMBL/GenBank/DDBJ whole genome shotgun (WGS) entry which is preliminary data.</text>
</comment>
<gene>
    <name evidence="1" type="ORF">LCGC14_2786280</name>
</gene>
<dbReference type="AlphaFoldDB" id="A0A0F8YRV2"/>